<accession>A0ABW0GHX0</accession>
<name>A0ABW0GHX0_9PROT</name>
<reference evidence="2" key="1">
    <citation type="journal article" date="2019" name="Int. J. Syst. Evol. Microbiol.">
        <title>The Global Catalogue of Microorganisms (GCM) 10K type strain sequencing project: providing services to taxonomists for standard genome sequencing and annotation.</title>
        <authorList>
            <consortium name="The Broad Institute Genomics Platform"/>
            <consortium name="The Broad Institute Genome Sequencing Center for Infectious Disease"/>
            <person name="Wu L."/>
            <person name="Ma J."/>
        </authorList>
    </citation>
    <scope>NUCLEOTIDE SEQUENCE [LARGE SCALE GENOMIC DNA]</scope>
    <source>
        <strain evidence="2">CCUG 58760</strain>
    </source>
</reference>
<evidence type="ECO:0000313" key="1">
    <source>
        <dbReference type="EMBL" id="MFC5360114.1"/>
    </source>
</evidence>
<dbReference type="RefSeq" id="WP_377000597.1">
    <property type="nucleotide sequence ID" value="NZ_JBHSLC010000122.1"/>
</dbReference>
<dbReference type="Proteomes" id="UP001596166">
    <property type="component" value="Unassembled WGS sequence"/>
</dbReference>
<gene>
    <name evidence="1" type="ORF">ACFPMG_34495</name>
</gene>
<keyword evidence="2" id="KW-1185">Reference proteome</keyword>
<sequence>MNVREVLDFADAKKEFAKTAPVHAFLRMLGCLDEESVNPWAEFAQ</sequence>
<evidence type="ECO:0008006" key="3">
    <source>
        <dbReference type="Google" id="ProtNLM"/>
    </source>
</evidence>
<evidence type="ECO:0000313" key="2">
    <source>
        <dbReference type="Proteomes" id="UP001596166"/>
    </source>
</evidence>
<proteinExistence type="predicted"/>
<dbReference type="EMBL" id="JBHSLC010000122">
    <property type="protein sequence ID" value="MFC5360114.1"/>
    <property type="molecule type" value="Genomic_DNA"/>
</dbReference>
<comment type="caution">
    <text evidence="1">The sequence shown here is derived from an EMBL/GenBank/DDBJ whole genome shotgun (WGS) entry which is preliminary data.</text>
</comment>
<protein>
    <recommendedName>
        <fullName evidence="3">Transposase</fullName>
    </recommendedName>
</protein>
<organism evidence="1 2">
    <name type="scientific">Azospirillum himalayense</name>
    <dbReference type="NCBI Taxonomy" id="654847"/>
    <lineage>
        <taxon>Bacteria</taxon>
        <taxon>Pseudomonadati</taxon>
        <taxon>Pseudomonadota</taxon>
        <taxon>Alphaproteobacteria</taxon>
        <taxon>Rhodospirillales</taxon>
        <taxon>Azospirillaceae</taxon>
        <taxon>Azospirillum</taxon>
    </lineage>
</organism>